<dbReference type="GO" id="GO:0140359">
    <property type="term" value="F:ABC-type transporter activity"/>
    <property type="evidence" value="ECO:0007669"/>
    <property type="project" value="InterPro"/>
</dbReference>
<dbReference type="GO" id="GO:0008234">
    <property type="term" value="F:cysteine-type peptidase activity"/>
    <property type="evidence" value="ECO:0007669"/>
    <property type="project" value="UniProtKB-KW"/>
</dbReference>
<evidence type="ECO:0000256" key="1">
    <source>
        <dbReference type="ARBA" id="ARBA00004651"/>
    </source>
</evidence>
<dbReference type="InterPro" id="IPR003439">
    <property type="entry name" value="ABC_transporter-like_ATP-bd"/>
</dbReference>
<proteinExistence type="inferred from homology"/>
<evidence type="ECO:0000313" key="18">
    <source>
        <dbReference type="EMBL" id="GHA98499.1"/>
    </source>
</evidence>
<sequence>MPAVTQVAQTECGLCCCVSLLRYHGRDEGVSEVREDMDAGRDGLSARQLSRFLESRGMRSRLLSARSVAALTRFTSPVILFWDDHHFVVLESFDGERAVVMDPAVGRRRLTGDELAEHFSGVVVTAEPGPEFRRLRRRPFADWRTMPLLPEGAGGRMAGVGVLSLAAYAAVLGIPVLTEWSVDRFSGWTELGDHLWVIGMVVGAALGYYLLHLLRIVLLSSLVSLLGRHLMDHAFSRLLSLPYRFFTTRQPGELLFRLGSVNAVRDMLSSRVAQGVLDIGTMVCVSGYLLHAEWRLGLIALVLVAANAGYLATTRQRVLEAVDMEITHLGRSQSLQLDAIVSIPTIKMGGYADQYLETWRETYAESLEAMKARMRLQQGRVSGVAATIQMFGPLVLLLASLYFVGRGTITIGGAIAVQTVSATYFAISTSVFQAYAEFTETSRYMSRLSDITRTEPEGPGGELKEPPSPSVELDRVSFRYTRHSEPVVRDVTMDIPAGARVALVGASGSGKSTLARIVCGLHEPTSGAVRFGGRDAAAYDRDSLRRVIGYIPQEVHLHNRSILENLTLGQDIPEETVREFCREVGILGFLDDLPMGLHTLVAEMGANFSGGQRQRLAIVRTLLQRPSILVMDEATASLDTVNERRVTRLIESIGATQIVIAHRLSTVETADLIYVFDQGRIVEQGTHSELMDGGSVYRDLYAATAEENGPTPEDGGPIADGTGLAAGTAGRTAELLAGGAGA</sequence>
<keyword evidence="11" id="KW-0080">Bacteriocin transport</keyword>
<evidence type="ECO:0000259" key="15">
    <source>
        <dbReference type="PROSITE" id="PS50893"/>
    </source>
</evidence>
<dbReference type="SUPFAM" id="SSF90123">
    <property type="entry name" value="ABC transporter transmembrane region"/>
    <property type="match status" value="1"/>
</dbReference>
<evidence type="ECO:0000256" key="11">
    <source>
        <dbReference type="ARBA" id="ARBA00043264"/>
    </source>
</evidence>
<dbReference type="GO" id="GO:0006508">
    <property type="term" value="P:proteolysis"/>
    <property type="evidence" value="ECO:0007669"/>
    <property type="project" value="InterPro"/>
</dbReference>
<evidence type="ECO:0000256" key="5">
    <source>
        <dbReference type="ARBA" id="ARBA00022741"/>
    </source>
</evidence>
<dbReference type="Pfam" id="PF03412">
    <property type="entry name" value="Peptidase_C39"/>
    <property type="match status" value="1"/>
</dbReference>
<dbReference type="Pfam" id="PF00664">
    <property type="entry name" value="ABC_membrane"/>
    <property type="match status" value="1"/>
</dbReference>
<feature type="domain" description="ABC transmembrane type-1" evidence="16">
    <location>
        <begin position="158"/>
        <end position="440"/>
    </location>
</feature>
<keyword evidence="10 14" id="KW-0472">Membrane</keyword>
<dbReference type="PROSITE" id="PS00211">
    <property type="entry name" value="ABC_TRANSPORTER_1"/>
    <property type="match status" value="1"/>
</dbReference>
<dbReference type="InterPro" id="IPR036640">
    <property type="entry name" value="ABC1_TM_sf"/>
</dbReference>
<keyword evidence="19" id="KW-1185">Reference proteome</keyword>
<evidence type="ECO:0000313" key="19">
    <source>
        <dbReference type="Proteomes" id="UP000644020"/>
    </source>
</evidence>
<comment type="similarity">
    <text evidence="12">Belongs to the ABC transporter superfamily. Lipid exporter (TC 3.A.1.106) family.</text>
</comment>
<dbReference type="PANTHER" id="PTHR24221:SF654">
    <property type="entry name" value="ATP-BINDING CASSETTE SUB-FAMILY B MEMBER 6"/>
    <property type="match status" value="1"/>
</dbReference>
<evidence type="ECO:0000256" key="7">
    <source>
        <dbReference type="ARBA" id="ARBA00022840"/>
    </source>
</evidence>
<dbReference type="PANTHER" id="PTHR24221">
    <property type="entry name" value="ATP-BINDING CASSETTE SUB-FAMILY B"/>
    <property type="match status" value="1"/>
</dbReference>
<keyword evidence="8" id="KW-0653">Protein transport</keyword>
<dbReference type="PROSITE" id="PS50893">
    <property type="entry name" value="ABC_TRANSPORTER_2"/>
    <property type="match status" value="1"/>
</dbReference>
<keyword evidence="2" id="KW-0813">Transport</keyword>
<evidence type="ECO:0000256" key="3">
    <source>
        <dbReference type="ARBA" id="ARBA00022475"/>
    </source>
</evidence>
<dbReference type="GO" id="GO:0005524">
    <property type="term" value="F:ATP binding"/>
    <property type="evidence" value="ECO:0007669"/>
    <property type="project" value="UniProtKB-KW"/>
</dbReference>
<dbReference type="RefSeq" id="WP_189980724.1">
    <property type="nucleotide sequence ID" value="NZ_BMUL01000013.1"/>
</dbReference>
<keyword evidence="6" id="KW-0378">Hydrolase</keyword>
<dbReference type="FunFam" id="3.40.50.300:FF:000299">
    <property type="entry name" value="ABC transporter ATP-binding protein/permease"/>
    <property type="match status" value="1"/>
</dbReference>
<dbReference type="SMART" id="SM00382">
    <property type="entry name" value="AAA"/>
    <property type="match status" value="1"/>
</dbReference>
<dbReference type="Gene3D" id="3.40.50.300">
    <property type="entry name" value="P-loop containing nucleotide triphosphate hydrolases"/>
    <property type="match status" value="1"/>
</dbReference>
<evidence type="ECO:0000256" key="12">
    <source>
        <dbReference type="ARBA" id="ARBA00061644"/>
    </source>
</evidence>
<dbReference type="GO" id="GO:0016887">
    <property type="term" value="F:ATP hydrolysis activity"/>
    <property type="evidence" value="ECO:0007669"/>
    <property type="project" value="InterPro"/>
</dbReference>
<dbReference type="GO" id="GO:0005886">
    <property type="term" value="C:plasma membrane"/>
    <property type="evidence" value="ECO:0007669"/>
    <property type="project" value="UniProtKB-SubCell"/>
</dbReference>
<feature type="transmembrane region" description="Helical" evidence="14">
    <location>
        <begin position="153"/>
        <end position="174"/>
    </location>
</feature>
<feature type="domain" description="Peptidase C39" evidence="17">
    <location>
        <begin position="6"/>
        <end position="126"/>
    </location>
</feature>
<dbReference type="Proteomes" id="UP000644020">
    <property type="component" value="Unassembled WGS sequence"/>
</dbReference>
<name>A0A918WBU9_9ACTN</name>
<keyword evidence="9 14" id="KW-1133">Transmembrane helix</keyword>
<dbReference type="Gene3D" id="3.90.70.10">
    <property type="entry name" value="Cysteine proteinases"/>
    <property type="match status" value="1"/>
</dbReference>
<dbReference type="InterPro" id="IPR003593">
    <property type="entry name" value="AAA+_ATPase"/>
</dbReference>
<feature type="transmembrane region" description="Helical" evidence="14">
    <location>
        <begin position="381"/>
        <end position="403"/>
    </location>
</feature>
<gene>
    <name evidence="18" type="ORF">GCM10010305_47490</name>
</gene>
<keyword evidence="5" id="KW-0547">Nucleotide-binding</keyword>
<dbReference type="PROSITE" id="PS50990">
    <property type="entry name" value="PEPTIDASE_C39"/>
    <property type="match status" value="1"/>
</dbReference>
<evidence type="ECO:0000256" key="9">
    <source>
        <dbReference type="ARBA" id="ARBA00022989"/>
    </source>
</evidence>
<feature type="transmembrane region" description="Helical" evidence="14">
    <location>
        <begin position="194"/>
        <end position="227"/>
    </location>
</feature>
<accession>A0A918WBU9</accession>
<protein>
    <submittedName>
        <fullName evidence="18">NHLP family bacteriocin export ABC transporter peptidase/permease/ATPase</fullName>
    </submittedName>
</protein>
<feature type="domain" description="ABC transporter" evidence="15">
    <location>
        <begin position="471"/>
        <end position="703"/>
    </location>
</feature>
<dbReference type="InterPro" id="IPR005074">
    <property type="entry name" value="Peptidase_C39"/>
</dbReference>
<evidence type="ECO:0000256" key="2">
    <source>
        <dbReference type="ARBA" id="ARBA00022448"/>
    </source>
</evidence>
<organism evidence="18 19">
    <name type="scientific">Streptomyces termitum</name>
    <dbReference type="NCBI Taxonomy" id="67368"/>
    <lineage>
        <taxon>Bacteria</taxon>
        <taxon>Bacillati</taxon>
        <taxon>Actinomycetota</taxon>
        <taxon>Actinomycetes</taxon>
        <taxon>Kitasatosporales</taxon>
        <taxon>Streptomycetaceae</taxon>
        <taxon>Streptomyces</taxon>
    </lineage>
</organism>
<dbReference type="InterPro" id="IPR017871">
    <property type="entry name" value="ABC_transporter-like_CS"/>
</dbReference>
<evidence type="ECO:0000256" key="6">
    <source>
        <dbReference type="ARBA" id="ARBA00022807"/>
    </source>
</evidence>
<reference evidence="18" key="1">
    <citation type="journal article" date="2014" name="Int. J. Syst. Evol. Microbiol.">
        <title>Complete genome sequence of Corynebacterium casei LMG S-19264T (=DSM 44701T), isolated from a smear-ripened cheese.</title>
        <authorList>
            <consortium name="US DOE Joint Genome Institute (JGI-PGF)"/>
            <person name="Walter F."/>
            <person name="Albersmeier A."/>
            <person name="Kalinowski J."/>
            <person name="Ruckert C."/>
        </authorList>
    </citation>
    <scope>NUCLEOTIDE SEQUENCE</scope>
    <source>
        <strain evidence="18">JCM 4518</strain>
    </source>
</reference>
<dbReference type="InterPro" id="IPR027417">
    <property type="entry name" value="P-loop_NTPase"/>
</dbReference>
<evidence type="ECO:0000259" key="17">
    <source>
        <dbReference type="PROSITE" id="PS50990"/>
    </source>
</evidence>
<dbReference type="InterPro" id="IPR011527">
    <property type="entry name" value="ABC1_TM_dom"/>
</dbReference>
<evidence type="ECO:0000256" key="10">
    <source>
        <dbReference type="ARBA" id="ARBA00023136"/>
    </source>
</evidence>
<comment type="subcellular location">
    <subcellularLocation>
        <location evidence="1">Cell membrane</location>
        <topology evidence="1">Multi-pass membrane protein</topology>
    </subcellularLocation>
</comment>
<reference evidence="18" key="2">
    <citation type="submission" date="2020-09" db="EMBL/GenBank/DDBJ databases">
        <authorList>
            <person name="Sun Q."/>
            <person name="Ohkuma M."/>
        </authorList>
    </citation>
    <scope>NUCLEOTIDE SEQUENCE</scope>
    <source>
        <strain evidence="18">JCM 4518</strain>
    </source>
</reference>
<keyword evidence="3" id="KW-1003">Cell membrane</keyword>
<dbReference type="SUPFAM" id="SSF52540">
    <property type="entry name" value="P-loop containing nucleoside triphosphate hydrolases"/>
    <property type="match status" value="1"/>
</dbReference>
<dbReference type="InterPro" id="IPR039421">
    <property type="entry name" value="Type_1_exporter"/>
</dbReference>
<keyword evidence="6" id="KW-0788">Thiol protease</keyword>
<dbReference type="EMBL" id="BMUL01000013">
    <property type="protein sequence ID" value="GHA98499.1"/>
    <property type="molecule type" value="Genomic_DNA"/>
</dbReference>
<evidence type="ECO:0000256" key="13">
    <source>
        <dbReference type="SAM" id="MobiDB-lite"/>
    </source>
</evidence>
<feature type="region of interest" description="Disordered" evidence="13">
    <location>
        <begin position="451"/>
        <end position="470"/>
    </location>
</feature>
<comment type="caution">
    <text evidence="18">The sequence shown here is derived from an EMBL/GenBank/DDBJ whole genome shotgun (WGS) entry which is preliminary data.</text>
</comment>
<dbReference type="PROSITE" id="PS50929">
    <property type="entry name" value="ABC_TM1F"/>
    <property type="match status" value="1"/>
</dbReference>
<evidence type="ECO:0000256" key="8">
    <source>
        <dbReference type="ARBA" id="ARBA00022927"/>
    </source>
</evidence>
<keyword evidence="4 14" id="KW-0812">Transmembrane</keyword>
<keyword evidence="6" id="KW-0645">Protease</keyword>
<keyword evidence="7" id="KW-0067">ATP-binding</keyword>
<dbReference type="AlphaFoldDB" id="A0A918WBU9"/>
<dbReference type="GO" id="GO:0034040">
    <property type="term" value="F:ATPase-coupled lipid transmembrane transporter activity"/>
    <property type="evidence" value="ECO:0007669"/>
    <property type="project" value="TreeGrafter"/>
</dbReference>
<evidence type="ECO:0000256" key="4">
    <source>
        <dbReference type="ARBA" id="ARBA00022692"/>
    </source>
</evidence>
<dbReference type="GO" id="GO:0043213">
    <property type="term" value="P:bacteriocin transport"/>
    <property type="evidence" value="ECO:0007669"/>
    <property type="project" value="UniProtKB-KW"/>
</dbReference>
<dbReference type="Gene3D" id="1.20.1560.10">
    <property type="entry name" value="ABC transporter type 1, transmembrane domain"/>
    <property type="match status" value="1"/>
</dbReference>
<evidence type="ECO:0000259" key="16">
    <source>
        <dbReference type="PROSITE" id="PS50929"/>
    </source>
</evidence>
<dbReference type="Pfam" id="PF00005">
    <property type="entry name" value="ABC_tran"/>
    <property type="match status" value="1"/>
</dbReference>
<evidence type="ECO:0000256" key="14">
    <source>
        <dbReference type="SAM" id="Phobius"/>
    </source>
</evidence>
<dbReference type="GO" id="GO:0015031">
    <property type="term" value="P:protein transport"/>
    <property type="evidence" value="ECO:0007669"/>
    <property type="project" value="UniProtKB-KW"/>
</dbReference>